<dbReference type="eggNOG" id="COG2205">
    <property type="taxonomic scope" value="Bacteria"/>
</dbReference>
<dbReference type="NCBIfam" id="TIGR00229">
    <property type="entry name" value="sensory_box"/>
    <property type="match status" value="2"/>
</dbReference>
<dbReference type="CDD" id="cd00130">
    <property type="entry name" value="PAS"/>
    <property type="match status" value="1"/>
</dbReference>
<evidence type="ECO:0000256" key="3">
    <source>
        <dbReference type="ARBA" id="ARBA00022553"/>
    </source>
</evidence>
<dbReference type="InterPro" id="IPR011006">
    <property type="entry name" value="CheY-like_superfamily"/>
</dbReference>
<dbReference type="PANTHER" id="PTHR43547:SF2">
    <property type="entry name" value="HYBRID SIGNAL TRANSDUCTION HISTIDINE KINASE C"/>
    <property type="match status" value="1"/>
</dbReference>
<dbReference type="SUPFAM" id="SSF47384">
    <property type="entry name" value="Homodimeric domain of signal transducing histidine kinase"/>
    <property type="match status" value="1"/>
</dbReference>
<evidence type="ECO:0000313" key="8">
    <source>
        <dbReference type="EMBL" id="ACY17846.1"/>
    </source>
</evidence>
<dbReference type="SMART" id="SM00387">
    <property type="entry name" value="HATPase_c"/>
    <property type="match status" value="1"/>
</dbReference>
<dbReference type="PROSITE" id="PS50109">
    <property type="entry name" value="HIS_KIN"/>
    <property type="match status" value="1"/>
</dbReference>
<dbReference type="EMBL" id="CP001804">
    <property type="protein sequence ID" value="ACY17846.1"/>
    <property type="molecule type" value="Genomic_DNA"/>
</dbReference>
<dbReference type="OrthoDB" id="5342753at2"/>
<evidence type="ECO:0000256" key="4">
    <source>
        <dbReference type="PROSITE-ProRule" id="PRU00169"/>
    </source>
</evidence>
<dbReference type="InterPro" id="IPR036097">
    <property type="entry name" value="HisK_dim/P_sf"/>
</dbReference>
<keyword evidence="3 4" id="KW-0597">Phosphoprotein</keyword>
<dbReference type="SUPFAM" id="SSF55785">
    <property type="entry name" value="PYP-like sensor domain (PAS domain)"/>
    <property type="match status" value="2"/>
</dbReference>
<proteinExistence type="predicted"/>
<dbReference type="InterPro" id="IPR004358">
    <property type="entry name" value="Sig_transdc_His_kin-like_C"/>
</dbReference>
<dbReference type="PROSITE" id="PS50112">
    <property type="entry name" value="PAS"/>
    <property type="match status" value="1"/>
</dbReference>
<accession>D0LYI0</accession>
<evidence type="ECO:0000256" key="1">
    <source>
        <dbReference type="ARBA" id="ARBA00000085"/>
    </source>
</evidence>
<dbReference type="InterPro" id="IPR000014">
    <property type="entry name" value="PAS"/>
</dbReference>
<dbReference type="RefSeq" id="WP_012830438.1">
    <property type="nucleotide sequence ID" value="NC_013440.1"/>
</dbReference>
<dbReference type="GO" id="GO:0006355">
    <property type="term" value="P:regulation of DNA-templated transcription"/>
    <property type="evidence" value="ECO:0007669"/>
    <property type="project" value="InterPro"/>
</dbReference>
<evidence type="ECO:0000259" key="7">
    <source>
        <dbReference type="PROSITE" id="PS50112"/>
    </source>
</evidence>
<dbReference type="AlphaFoldDB" id="D0LYI0"/>
<protein>
    <recommendedName>
        <fullName evidence="2">histidine kinase</fullName>
        <ecNumber evidence="2">2.7.13.3</ecNumber>
    </recommendedName>
</protein>
<dbReference type="SMART" id="SM00091">
    <property type="entry name" value="PAS"/>
    <property type="match status" value="2"/>
</dbReference>
<dbReference type="Pfam" id="PF00072">
    <property type="entry name" value="Response_reg"/>
    <property type="match status" value="1"/>
</dbReference>
<dbReference type="Gene3D" id="3.30.565.10">
    <property type="entry name" value="Histidine kinase-like ATPase, C-terminal domain"/>
    <property type="match status" value="1"/>
</dbReference>
<keyword evidence="9" id="KW-1185">Reference proteome</keyword>
<dbReference type="InterPro" id="IPR003661">
    <property type="entry name" value="HisK_dim/P_dom"/>
</dbReference>
<dbReference type="InterPro" id="IPR005467">
    <property type="entry name" value="His_kinase_dom"/>
</dbReference>
<comment type="catalytic activity">
    <reaction evidence="1">
        <text>ATP + protein L-histidine = ADP + protein N-phospho-L-histidine.</text>
        <dbReference type="EC" id="2.7.13.3"/>
    </reaction>
</comment>
<dbReference type="Gene3D" id="3.30.450.20">
    <property type="entry name" value="PAS domain"/>
    <property type="match status" value="2"/>
</dbReference>
<organism evidence="8 9">
    <name type="scientific">Haliangium ochraceum (strain DSM 14365 / JCM 11303 / SMP-2)</name>
    <dbReference type="NCBI Taxonomy" id="502025"/>
    <lineage>
        <taxon>Bacteria</taxon>
        <taxon>Pseudomonadati</taxon>
        <taxon>Myxococcota</taxon>
        <taxon>Polyangia</taxon>
        <taxon>Haliangiales</taxon>
        <taxon>Kofleriaceae</taxon>
        <taxon>Haliangium</taxon>
    </lineage>
</organism>
<dbReference type="SMART" id="SM00448">
    <property type="entry name" value="REC"/>
    <property type="match status" value="1"/>
</dbReference>
<dbReference type="Proteomes" id="UP000001880">
    <property type="component" value="Chromosome"/>
</dbReference>
<feature type="modified residue" description="4-aspartylphosphate" evidence="4">
    <location>
        <position position="60"/>
    </location>
</feature>
<dbReference type="KEGG" id="hoh:Hoch_5362"/>
<dbReference type="InterPro" id="IPR035965">
    <property type="entry name" value="PAS-like_dom_sf"/>
</dbReference>
<evidence type="ECO:0000259" key="5">
    <source>
        <dbReference type="PROSITE" id="PS50109"/>
    </source>
</evidence>
<feature type="domain" description="Histidine kinase" evidence="5">
    <location>
        <begin position="414"/>
        <end position="642"/>
    </location>
</feature>
<dbReference type="InterPro" id="IPR001789">
    <property type="entry name" value="Sig_transdc_resp-reg_receiver"/>
</dbReference>
<dbReference type="SMART" id="SM00388">
    <property type="entry name" value="HisKA"/>
    <property type="match status" value="1"/>
</dbReference>
<evidence type="ECO:0000256" key="2">
    <source>
        <dbReference type="ARBA" id="ARBA00012438"/>
    </source>
</evidence>
<dbReference type="SUPFAM" id="SSF55874">
    <property type="entry name" value="ATPase domain of HSP90 chaperone/DNA topoisomerase II/histidine kinase"/>
    <property type="match status" value="1"/>
</dbReference>
<sequence>MTSGAPFGRNRILLIEDNQDDHILVDAFLPEGAYTITWCQTAREARRQLGTQRFDLVLLDHGLPDSNGLSFLEELRVAHPESPVIVLTGRNDQALAVSALKMGAHTYLLKDEIPEHLAEAVAEALPCRTPSPVDKRPDSKPKFVDTAERFYQIFMESVDEGCLVVDQSGDITFANRAFETMVRRDVQSPGRSVYDLFTPESAGRLRASLWRLSTAQSSTSVVMEATLNASYARRSGELTTVRIAMRGQHDRDGSYQAGLLILTDISEVLHAKQLLAERYMYEKAQHNQLRAILESSRDGIILIDRSLRLRVVNGPMARLLGLAEGAEYWIGKSLVELTLTLRHRSPELTQAVLSEVRRISTGDESSNTGEATVGQRALRWLDLPVQGDDSRLVAMQDVTAEQTVQQMRDDLVHMAVHDLRNPLGVIRQSFEQVREILTDDAEPAPLPAIGPASWNDALAWLDLGREGTSQMLRLVTAILDAHRLDTGQMPLQRSACSLAELVQRVVHAQTPIANAREVRIAARELTPGAHGWIDVSLIERVLQNLLDNAIRSSPPGGTVRVSAQPWPGDEAYHCLVVADEGGGISPALQERLFQRFATGRRQGVGLGLAFCKLAVEAHGGRIWVESKPEQGATFRFLVPAQRD</sequence>
<dbReference type="SUPFAM" id="SSF52172">
    <property type="entry name" value="CheY-like"/>
    <property type="match status" value="1"/>
</dbReference>
<dbReference type="InterPro" id="IPR013767">
    <property type="entry name" value="PAS_fold"/>
</dbReference>
<dbReference type="STRING" id="502025.Hoch_5362"/>
<dbReference type="HOGENOM" id="CLU_425649_0_0_7"/>
<dbReference type="EC" id="2.7.13.3" evidence="2"/>
<feature type="domain" description="Response regulatory" evidence="6">
    <location>
        <begin position="11"/>
        <end position="125"/>
    </location>
</feature>
<gene>
    <name evidence="8" type="ordered locus">Hoch_5362</name>
</gene>
<dbReference type="InterPro" id="IPR003594">
    <property type="entry name" value="HATPase_dom"/>
</dbReference>
<evidence type="ECO:0000259" key="6">
    <source>
        <dbReference type="PROSITE" id="PS50110"/>
    </source>
</evidence>
<dbReference type="PROSITE" id="PS50110">
    <property type="entry name" value="RESPONSE_REGULATORY"/>
    <property type="match status" value="1"/>
</dbReference>
<keyword evidence="8" id="KW-0418">Kinase</keyword>
<dbReference type="GO" id="GO:0000155">
    <property type="term" value="F:phosphorelay sensor kinase activity"/>
    <property type="evidence" value="ECO:0007669"/>
    <property type="project" value="InterPro"/>
</dbReference>
<name>D0LYI0_HALO1</name>
<dbReference type="Pfam" id="PF02518">
    <property type="entry name" value="HATPase_c"/>
    <property type="match status" value="1"/>
</dbReference>
<dbReference type="PRINTS" id="PR00344">
    <property type="entry name" value="BCTRLSENSOR"/>
</dbReference>
<dbReference type="Gene3D" id="3.40.50.2300">
    <property type="match status" value="1"/>
</dbReference>
<feature type="domain" description="PAS" evidence="7">
    <location>
        <begin position="285"/>
        <end position="324"/>
    </location>
</feature>
<dbReference type="CDD" id="cd00156">
    <property type="entry name" value="REC"/>
    <property type="match status" value="1"/>
</dbReference>
<dbReference type="Pfam" id="PF13426">
    <property type="entry name" value="PAS_9"/>
    <property type="match status" value="1"/>
</dbReference>
<dbReference type="eggNOG" id="COG0745">
    <property type="taxonomic scope" value="Bacteria"/>
</dbReference>
<evidence type="ECO:0000313" key="9">
    <source>
        <dbReference type="Proteomes" id="UP000001880"/>
    </source>
</evidence>
<dbReference type="Gene3D" id="1.10.287.130">
    <property type="match status" value="1"/>
</dbReference>
<dbReference type="CDD" id="cd00075">
    <property type="entry name" value="HATPase"/>
    <property type="match status" value="1"/>
</dbReference>
<dbReference type="InterPro" id="IPR036890">
    <property type="entry name" value="HATPase_C_sf"/>
</dbReference>
<dbReference type="PANTHER" id="PTHR43547">
    <property type="entry name" value="TWO-COMPONENT HISTIDINE KINASE"/>
    <property type="match status" value="1"/>
</dbReference>
<reference evidence="8 9" key="1">
    <citation type="journal article" date="2010" name="Stand. Genomic Sci.">
        <title>Complete genome sequence of Haliangium ochraceum type strain (SMP-2).</title>
        <authorList>
            <consortium name="US DOE Joint Genome Institute (JGI-PGF)"/>
            <person name="Ivanova N."/>
            <person name="Daum C."/>
            <person name="Lang E."/>
            <person name="Abt B."/>
            <person name="Kopitz M."/>
            <person name="Saunders E."/>
            <person name="Lapidus A."/>
            <person name="Lucas S."/>
            <person name="Glavina Del Rio T."/>
            <person name="Nolan M."/>
            <person name="Tice H."/>
            <person name="Copeland A."/>
            <person name="Cheng J.F."/>
            <person name="Chen F."/>
            <person name="Bruce D."/>
            <person name="Goodwin L."/>
            <person name="Pitluck S."/>
            <person name="Mavromatis K."/>
            <person name="Pati A."/>
            <person name="Mikhailova N."/>
            <person name="Chen A."/>
            <person name="Palaniappan K."/>
            <person name="Land M."/>
            <person name="Hauser L."/>
            <person name="Chang Y.J."/>
            <person name="Jeffries C.D."/>
            <person name="Detter J.C."/>
            <person name="Brettin T."/>
            <person name="Rohde M."/>
            <person name="Goker M."/>
            <person name="Bristow J."/>
            <person name="Markowitz V."/>
            <person name="Eisen J.A."/>
            <person name="Hugenholtz P."/>
            <person name="Kyrpides N.C."/>
            <person name="Klenk H.P."/>
        </authorList>
    </citation>
    <scope>NUCLEOTIDE SEQUENCE [LARGE SCALE GENOMIC DNA]</scope>
    <source>
        <strain evidence="9">DSM 14365 / CIP 107738 / JCM 11303 / AJ 13395 / SMP-2</strain>
    </source>
</reference>
<keyword evidence="8" id="KW-0808">Transferase</keyword>
<dbReference type="Pfam" id="PF00989">
    <property type="entry name" value="PAS"/>
    <property type="match status" value="1"/>
</dbReference>
<dbReference type="CDD" id="cd00082">
    <property type="entry name" value="HisKA"/>
    <property type="match status" value="1"/>
</dbReference>